<dbReference type="Gene3D" id="3.40.50.12370">
    <property type="match status" value="1"/>
</dbReference>
<dbReference type="InterPro" id="IPR006016">
    <property type="entry name" value="UspA"/>
</dbReference>
<dbReference type="PANTHER" id="PTHR47125">
    <property type="entry name" value="ADENINE NUCLEOTIDE ALPHA HYDROLASES-LIKE SUPERFAMILY PROTEIN"/>
    <property type="match status" value="1"/>
</dbReference>
<dbReference type="PANTHER" id="PTHR47125:SF2">
    <property type="entry name" value="ADENINE NUCLEOTIDE ALPHA HYDROLASES-LIKE SUPERFAMILY PROTEIN"/>
    <property type="match status" value="1"/>
</dbReference>
<sequence>MLCKFALLSREPRSSLKGKHHLPISFASYPPNQLSRDTSCRTEEEKERMGSNSGGHGESSFLRLPSVGGGGGEGGHSYHHSRSAEGGSRRWGRKSPRDRKEAMGWWGESGGGGMVAKKRVIVVIDSSARAKHAMMWALTHVANKGDRLTLLHVVPPDHHHHHHHLRGGGDDDVTNLADSLATLCKACEPEVSTVLSQVKKLEASVLVLSQGKPSPFCCEEFVEQCISKADCLTLAVRKQSRGV</sequence>
<comment type="caution">
    <text evidence="3">The sequence shown here is derived from an EMBL/GenBank/DDBJ whole genome shotgun (WGS) entry which is preliminary data.</text>
</comment>
<organism evidence="3 4">
    <name type="scientific">Ensete ventricosum</name>
    <name type="common">Abyssinian banana</name>
    <name type="synonym">Musa ensete</name>
    <dbReference type="NCBI Taxonomy" id="4639"/>
    <lineage>
        <taxon>Eukaryota</taxon>
        <taxon>Viridiplantae</taxon>
        <taxon>Streptophyta</taxon>
        <taxon>Embryophyta</taxon>
        <taxon>Tracheophyta</taxon>
        <taxon>Spermatophyta</taxon>
        <taxon>Magnoliopsida</taxon>
        <taxon>Liliopsida</taxon>
        <taxon>Zingiberales</taxon>
        <taxon>Musaceae</taxon>
        <taxon>Ensete</taxon>
    </lineage>
</organism>
<evidence type="ECO:0000313" key="3">
    <source>
        <dbReference type="EMBL" id="RRT76680.1"/>
    </source>
</evidence>
<feature type="non-terminal residue" evidence="3">
    <location>
        <position position="243"/>
    </location>
</feature>
<feature type="region of interest" description="Disordered" evidence="1">
    <location>
        <begin position="14"/>
        <end position="105"/>
    </location>
</feature>
<accession>A0A427AKF6</accession>
<reference evidence="3 4" key="1">
    <citation type="journal article" date="2014" name="Agronomy (Basel)">
        <title>A Draft Genome Sequence for Ensete ventricosum, the Drought-Tolerant Tree Against Hunger.</title>
        <authorList>
            <person name="Harrison J."/>
            <person name="Moore K.A."/>
            <person name="Paszkiewicz K."/>
            <person name="Jones T."/>
            <person name="Grant M."/>
            <person name="Ambacheew D."/>
            <person name="Muzemil S."/>
            <person name="Studholme D.J."/>
        </authorList>
    </citation>
    <scope>NUCLEOTIDE SEQUENCE [LARGE SCALE GENOMIC DNA]</scope>
</reference>
<dbReference type="SUPFAM" id="SSF52402">
    <property type="entry name" value="Adenine nucleotide alpha hydrolases-like"/>
    <property type="match status" value="1"/>
</dbReference>
<dbReference type="Proteomes" id="UP000287651">
    <property type="component" value="Unassembled WGS sequence"/>
</dbReference>
<dbReference type="EMBL" id="AMZH03002128">
    <property type="protein sequence ID" value="RRT76680.1"/>
    <property type="molecule type" value="Genomic_DNA"/>
</dbReference>
<feature type="compositionally biased region" description="Basic and acidic residues" evidence="1">
    <location>
        <begin position="38"/>
        <end position="49"/>
    </location>
</feature>
<feature type="domain" description="UspA" evidence="2">
    <location>
        <begin position="118"/>
        <end position="190"/>
    </location>
</feature>
<evidence type="ECO:0000256" key="1">
    <source>
        <dbReference type="SAM" id="MobiDB-lite"/>
    </source>
</evidence>
<dbReference type="CDD" id="cd00293">
    <property type="entry name" value="USP-like"/>
    <property type="match status" value="1"/>
</dbReference>
<evidence type="ECO:0000313" key="4">
    <source>
        <dbReference type="Proteomes" id="UP000287651"/>
    </source>
</evidence>
<protein>
    <recommendedName>
        <fullName evidence="2">UspA domain-containing protein</fullName>
    </recommendedName>
</protein>
<name>A0A427AKF6_ENSVE</name>
<evidence type="ECO:0000259" key="2">
    <source>
        <dbReference type="Pfam" id="PF00582"/>
    </source>
</evidence>
<dbReference type="Pfam" id="PF00582">
    <property type="entry name" value="Usp"/>
    <property type="match status" value="1"/>
</dbReference>
<gene>
    <name evidence="3" type="ORF">B296_00028239</name>
</gene>
<dbReference type="AlphaFoldDB" id="A0A427AKF6"/>
<proteinExistence type="predicted"/>